<accession>A0ABR4LRS3</accession>
<feature type="region of interest" description="Disordered" evidence="1">
    <location>
        <begin position="71"/>
        <end position="95"/>
    </location>
</feature>
<proteinExistence type="predicted"/>
<evidence type="ECO:0000256" key="1">
    <source>
        <dbReference type="SAM" id="MobiDB-lite"/>
    </source>
</evidence>
<evidence type="ECO:0008006" key="4">
    <source>
        <dbReference type="Google" id="ProtNLM"/>
    </source>
</evidence>
<dbReference type="Proteomes" id="UP001610432">
    <property type="component" value="Unassembled WGS sequence"/>
</dbReference>
<dbReference type="RefSeq" id="XP_070885828.1">
    <property type="nucleotide sequence ID" value="XM_071024399.1"/>
</dbReference>
<dbReference type="GeneID" id="98139471"/>
<organism evidence="2 3">
    <name type="scientific">Aspergillus lucknowensis</name>
    <dbReference type="NCBI Taxonomy" id="176173"/>
    <lineage>
        <taxon>Eukaryota</taxon>
        <taxon>Fungi</taxon>
        <taxon>Dikarya</taxon>
        <taxon>Ascomycota</taxon>
        <taxon>Pezizomycotina</taxon>
        <taxon>Eurotiomycetes</taxon>
        <taxon>Eurotiomycetidae</taxon>
        <taxon>Eurotiales</taxon>
        <taxon>Aspergillaceae</taxon>
        <taxon>Aspergillus</taxon>
        <taxon>Aspergillus subgen. Nidulantes</taxon>
    </lineage>
</organism>
<keyword evidence="3" id="KW-1185">Reference proteome</keyword>
<evidence type="ECO:0000313" key="3">
    <source>
        <dbReference type="Proteomes" id="UP001610432"/>
    </source>
</evidence>
<sequence length="95" mass="10399">MVFLGWLMADRALTGLSRLGPLLSIQAPCLVGSEPQKHHSVKHAVNVSHMVCHRSIPETIDRLIMVEASRVGPHSARPDKRLQSKGPLLPLSALH</sequence>
<gene>
    <name evidence="2" type="ORF">BJX67DRAFT_117662</name>
</gene>
<evidence type="ECO:0000313" key="2">
    <source>
        <dbReference type="EMBL" id="KAL2866849.1"/>
    </source>
</evidence>
<dbReference type="EMBL" id="JBFXLQ010000022">
    <property type="protein sequence ID" value="KAL2866849.1"/>
    <property type="molecule type" value="Genomic_DNA"/>
</dbReference>
<reference evidence="2 3" key="1">
    <citation type="submission" date="2024-07" db="EMBL/GenBank/DDBJ databases">
        <title>Section-level genome sequencing and comparative genomics of Aspergillus sections Usti and Cavernicolus.</title>
        <authorList>
            <consortium name="Lawrence Berkeley National Laboratory"/>
            <person name="Nybo J.L."/>
            <person name="Vesth T.C."/>
            <person name="Theobald S."/>
            <person name="Frisvad J.C."/>
            <person name="Larsen T.O."/>
            <person name="Kjaerboelling I."/>
            <person name="Rothschild-Mancinelli K."/>
            <person name="Lyhne E.K."/>
            <person name="Kogle M.E."/>
            <person name="Barry K."/>
            <person name="Clum A."/>
            <person name="Na H."/>
            <person name="Ledsgaard L."/>
            <person name="Lin J."/>
            <person name="Lipzen A."/>
            <person name="Kuo A."/>
            <person name="Riley R."/>
            <person name="Mondo S."/>
            <person name="Labutti K."/>
            <person name="Haridas S."/>
            <person name="Pangalinan J."/>
            <person name="Salamov A.A."/>
            <person name="Simmons B.A."/>
            <person name="Magnuson J.K."/>
            <person name="Chen J."/>
            <person name="Drula E."/>
            <person name="Henrissat B."/>
            <person name="Wiebenga A."/>
            <person name="Lubbers R.J."/>
            <person name="Gomes A.C."/>
            <person name="Macurrencykelacurrency M.R."/>
            <person name="Stajich J."/>
            <person name="Grigoriev I.V."/>
            <person name="Mortensen U.H."/>
            <person name="De Vries R.P."/>
            <person name="Baker S.E."/>
            <person name="Andersen M.R."/>
        </authorList>
    </citation>
    <scope>NUCLEOTIDE SEQUENCE [LARGE SCALE GENOMIC DNA]</scope>
    <source>
        <strain evidence="2 3">CBS 449.75</strain>
    </source>
</reference>
<protein>
    <recommendedName>
        <fullName evidence="4">Secreted protein</fullName>
    </recommendedName>
</protein>
<name>A0ABR4LRS3_9EURO</name>
<comment type="caution">
    <text evidence="2">The sequence shown here is derived from an EMBL/GenBank/DDBJ whole genome shotgun (WGS) entry which is preliminary data.</text>
</comment>